<evidence type="ECO:0000256" key="6">
    <source>
        <dbReference type="ARBA" id="ARBA00022884"/>
    </source>
</evidence>
<evidence type="ECO:0000256" key="2">
    <source>
        <dbReference type="ARBA" id="ARBA00022679"/>
    </source>
</evidence>
<evidence type="ECO:0000256" key="9">
    <source>
        <dbReference type="HAMAP-Rule" id="MF_00144"/>
    </source>
</evidence>
<dbReference type="EMBL" id="CP035108">
    <property type="protein sequence ID" value="QAR32812.1"/>
    <property type="molecule type" value="Genomic_DNA"/>
</dbReference>
<dbReference type="InterPro" id="IPR046884">
    <property type="entry name" value="MnmA-like_central"/>
</dbReference>
<dbReference type="EC" id="2.8.1.13" evidence="9"/>
<dbReference type="AlphaFoldDB" id="A0A410JXB3"/>
<feature type="binding site" evidence="9">
    <location>
        <position position="115"/>
    </location>
    <ligand>
        <name>ATP</name>
        <dbReference type="ChEBI" id="CHEBI:30616"/>
    </ligand>
</feature>
<dbReference type="Gene3D" id="2.40.30.10">
    <property type="entry name" value="Translation factors"/>
    <property type="match status" value="1"/>
</dbReference>
<feature type="region of interest" description="Interaction with tRNA" evidence="9">
    <location>
        <begin position="291"/>
        <end position="292"/>
    </location>
</feature>
<comment type="catalytic activity">
    <reaction evidence="8 9">
        <text>S-sulfanyl-L-cysteinyl-[protein] + uridine(34) in tRNA + AH2 + ATP = 2-thiouridine(34) in tRNA + L-cysteinyl-[protein] + A + AMP + diphosphate + H(+)</text>
        <dbReference type="Rhea" id="RHEA:47032"/>
        <dbReference type="Rhea" id="RHEA-COMP:10131"/>
        <dbReference type="Rhea" id="RHEA-COMP:11726"/>
        <dbReference type="Rhea" id="RHEA-COMP:11727"/>
        <dbReference type="Rhea" id="RHEA-COMP:11728"/>
        <dbReference type="ChEBI" id="CHEBI:13193"/>
        <dbReference type="ChEBI" id="CHEBI:15378"/>
        <dbReference type="ChEBI" id="CHEBI:17499"/>
        <dbReference type="ChEBI" id="CHEBI:29950"/>
        <dbReference type="ChEBI" id="CHEBI:30616"/>
        <dbReference type="ChEBI" id="CHEBI:33019"/>
        <dbReference type="ChEBI" id="CHEBI:61963"/>
        <dbReference type="ChEBI" id="CHEBI:65315"/>
        <dbReference type="ChEBI" id="CHEBI:87170"/>
        <dbReference type="ChEBI" id="CHEBI:456215"/>
        <dbReference type="EC" id="2.8.1.13"/>
    </reaction>
</comment>
<feature type="active site" description="Nucleophile" evidence="9">
    <location>
        <position position="91"/>
    </location>
</feature>
<dbReference type="GO" id="GO:0005737">
    <property type="term" value="C:cytoplasm"/>
    <property type="evidence" value="ECO:0007669"/>
    <property type="project" value="UniProtKB-SubCell"/>
</dbReference>
<evidence type="ECO:0000256" key="1">
    <source>
        <dbReference type="ARBA" id="ARBA00022555"/>
    </source>
</evidence>
<feature type="domain" description="tRNA-specific 2-thiouridylase MnmA-like central" evidence="11">
    <location>
        <begin position="209"/>
        <end position="259"/>
    </location>
</feature>
<evidence type="ECO:0000256" key="8">
    <source>
        <dbReference type="ARBA" id="ARBA00051542"/>
    </source>
</evidence>
<dbReference type="RefSeq" id="WP_128466098.1">
    <property type="nucleotide sequence ID" value="NZ_CP035108.1"/>
</dbReference>
<dbReference type="HAMAP" id="MF_00144">
    <property type="entry name" value="tRNA_thiouridyl_MnmA"/>
    <property type="match status" value="1"/>
</dbReference>
<dbReference type="InterPro" id="IPR023382">
    <property type="entry name" value="MnmA-like_central_sf"/>
</dbReference>
<reference evidence="12 13" key="1">
    <citation type="submission" date="2019-01" db="EMBL/GenBank/DDBJ databases">
        <title>Geovibrio thiophilus DSM 11263, complete genome.</title>
        <authorList>
            <person name="Spring S."/>
            <person name="Bunk B."/>
            <person name="Sproer C."/>
        </authorList>
    </citation>
    <scope>NUCLEOTIDE SEQUENCE [LARGE SCALE GENOMIC DNA]</scope>
    <source>
        <strain evidence="12 13">DSM 11263</strain>
    </source>
</reference>
<dbReference type="NCBIfam" id="TIGR00420">
    <property type="entry name" value="trmU"/>
    <property type="match status" value="1"/>
</dbReference>
<feature type="active site" description="Cysteine persulfide intermediate" evidence="9">
    <location>
        <position position="187"/>
    </location>
</feature>
<dbReference type="Proteomes" id="UP000287502">
    <property type="component" value="Chromosome"/>
</dbReference>
<dbReference type="Gene3D" id="3.40.50.620">
    <property type="entry name" value="HUPs"/>
    <property type="match status" value="1"/>
</dbReference>
<dbReference type="GO" id="GO:0000049">
    <property type="term" value="F:tRNA binding"/>
    <property type="evidence" value="ECO:0007669"/>
    <property type="project" value="UniProtKB-KW"/>
</dbReference>
<keyword evidence="4 9" id="KW-0547">Nucleotide-binding</keyword>
<dbReference type="InterPro" id="IPR004506">
    <property type="entry name" value="MnmA-like"/>
</dbReference>
<keyword evidence="9" id="KW-0963">Cytoplasm</keyword>
<feature type="region of interest" description="Interaction with tRNA" evidence="9">
    <location>
        <begin position="137"/>
        <end position="139"/>
    </location>
</feature>
<dbReference type="CDD" id="cd01998">
    <property type="entry name" value="MnmA_TRMU-like"/>
    <property type="match status" value="1"/>
</dbReference>
<dbReference type="SUPFAM" id="SSF52402">
    <property type="entry name" value="Adenine nucleotide alpha hydrolases-like"/>
    <property type="match status" value="1"/>
</dbReference>
<dbReference type="GO" id="GO:0002143">
    <property type="term" value="P:tRNA wobble position uridine thiolation"/>
    <property type="evidence" value="ECO:0007669"/>
    <property type="project" value="TreeGrafter"/>
</dbReference>
<comment type="similarity">
    <text evidence="9">Belongs to the MnmA/TRMU family.</text>
</comment>
<feature type="binding site" evidence="9">
    <location>
        <begin position="8"/>
        <end position="15"/>
    </location>
    <ligand>
        <name>ATP</name>
        <dbReference type="ChEBI" id="CHEBI:30616"/>
    </ligand>
</feature>
<keyword evidence="3 9" id="KW-0819">tRNA processing</keyword>
<gene>
    <name evidence="9 12" type="primary">mnmA</name>
    <name evidence="12" type="ORF">EP073_05170</name>
</gene>
<feature type="binding site" evidence="9">
    <location>
        <position position="34"/>
    </location>
    <ligand>
        <name>ATP</name>
        <dbReference type="ChEBI" id="CHEBI:30616"/>
    </ligand>
</feature>
<sequence>MKEKVMVAMSGGVDSTTCAMLMLEQGYDVTGVTLHLFDGQEKALEDAEACAKQLGIKWYAADCRKFFGEDVISYFIRTYKLGKTPNPCCHCNHGAKFNYLYREMKAEGCTALISGHYARIAERGGRKLVAKGLDKNKDQSYYLCLMEPYQLDVVRFPLGEMTKSRTRELAKNYGLAVADKKDSQEVCFLMGGDYRDYLRAKLKDKDIKKGNFILDGKPLKQHDGIVFYTVGQRKGLGIGYHEPLYVSSIDPKTGDVHLGVKEESAKRGVKLKDCVFAGADSYIRRAKARLRYRMTEAPCTLEILPEDKAVLLFDEPQFSPAPGQVAAVYDDEVLLGGGFIESVF</sequence>
<dbReference type="PANTHER" id="PTHR11933">
    <property type="entry name" value="TRNA 5-METHYLAMINOMETHYL-2-THIOURIDYLATE -METHYLTRANSFERASE"/>
    <property type="match status" value="1"/>
</dbReference>
<dbReference type="InterPro" id="IPR046885">
    <property type="entry name" value="MnmA-like_C"/>
</dbReference>
<dbReference type="InterPro" id="IPR014729">
    <property type="entry name" value="Rossmann-like_a/b/a_fold"/>
</dbReference>
<evidence type="ECO:0000259" key="11">
    <source>
        <dbReference type="Pfam" id="PF20259"/>
    </source>
</evidence>
<dbReference type="KEGG" id="gtl:EP073_05170"/>
<keyword evidence="13" id="KW-1185">Reference proteome</keyword>
<dbReference type="PANTHER" id="PTHR11933:SF5">
    <property type="entry name" value="MITOCHONDRIAL TRNA-SPECIFIC 2-THIOURIDYLASE 1"/>
    <property type="match status" value="1"/>
</dbReference>
<evidence type="ECO:0000256" key="3">
    <source>
        <dbReference type="ARBA" id="ARBA00022694"/>
    </source>
</evidence>
<protein>
    <recommendedName>
        <fullName evidence="9">tRNA-specific 2-thiouridylase MnmA</fullName>
        <ecNumber evidence="9">2.8.1.13</ecNumber>
    </recommendedName>
</protein>
<evidence type="ECO:0000259" key="10">
    <source>
        <dbReference type="Pfam" id="PF20258"/>
    </source>
</evidence>
<dbReference type="Pfam" id="PF03054">
    <property type="entry name" value="tRNA_Me_trans"/>
    <property type="match status" value="1"/>
</dbReference>
<evidence type="ECO:0000313" key="13">
    <source>
        <dbReference type="Proteomes" id="UP000287502"/>
    </source>
</evidence>
<comment type="function">
    <text evidence="9">Catalyzes the 2-thiolation of uridine at the wobble position (U34) of tRNA, leading to the formation of s(2)U34.</text>
</comment>
<organism evidence="12 13">
    <name type="scientific">Geovibrio thiophilus</name>
    <dbReference type="NCBI Taxonomy" id="139438"/>
    <lineage>
        <taxon>Bacteria</taxon>
        <taxon>Pseudomonadati</taxon>
        <taxon>Deferribacterota</taxon>
        <taxon>Deferribacteres</taxon>
        <taxon>Deferribacterales</taxon>
        <taxon>Geovibrionaceae</taxon>
        <taxon>Geovibrio</taxon>
    </lineage>
</organism>
<dbReference type="GO" id="GO:0005524">
    <property type="term" value="F:ATP binding"/>
    <property type="evidence" value="ECO:0007669"/>
    <property type="project" value="UniProtKB-KW"/>
</dbReference>
<dbReference type="GO" id="GO:0103016">
    <property type="term" value="F:tRNA-uridine 2-sulfurtransferase activity"/>
    <property type="evidence" value="ECO:0007669"/>
    <property type="project" value="UniProtKB-EC"/>
</dbReference>
<proteinExistence type="inferred from homology"/>
<evidence type="ECO:0000256" key="4">
    <source>
        <dbReference type="ARBA" id="ARBA00022741"/>
    </source>
</evidence>
<keyword evidence="1 9" id="KW-0820">tRNA-binding</keyword>
<dbReference type="Pfam" id="PF20258">
    <property type="entry name" value="tRNA_Me_trans_C"/>
    <property type="match status" value="1"/>
</dbReference>
<keyword evidence="7" id="KW-1015">Disulfide bond</keyword>
<feature type="site" description="Interaction with tRNA" evidence="9">
    <location>
        <position position="324"/>
    </location>
</feature>
<keyword evidence="2 9" id="KW-0808">Transferase</keyword>
<evidence type="ECO:0000256" key="7">
    <source>
        <dbReference type="ARBA" id="ARBA00023157"/>
    </source>
</evidence>
<dbReference type="OrthoDB" id="9800696at2"/>
<evidence type="ECO:0000313" key="12">
    <source>
        <dbReference type="EMBL" id="QAR32812.1"/>
    </source>
</evidence>
<keyword evidence="5 9" id="KW-0067">ATP-binding</keyword>
<comment type="caution">
    <text evidence="9">Lacks conserved residue(s) required for the propagation of feature annotation.</text>
</comment>
<dbReference type="Pfam" id="PF20259">
    <property type="entry name" value="tRNA_Me_trans_M"/>
    <property type="match status" value="1"/>
</dbReference>
<evidence type="ECO:0000256" key="5">
    <source>
        <dbReference type="ARBA" id="ARBA00022840"/>
    </source>
</evidence>
<comment type="subcellular location">
    <subcellularLocation>
        <location evidence="9">Cytoplasm</location>
    </subcellularLocation>
</comment>
<keyword evidence="6 9" id="KW-0694">RNA-binding</keyword>
<feature type="site" description="Interaction with tRNA" evidence="9">
    <location>
        <position position="116"/>
    </location>
</feature>
<dbReference type="Gene3D" id="2.30.30.280">
    <property type="entry name" value="Adenine nucleotide alpha hydrolases-like domains"/>
    <property type="match status" value="1"/>
</dbReference>
<accession>A0A410JXB3</accession>
<dbReference type="NCBIfam" id="NF001138">
    <property type="entry name" value="PRK00143.1"/>
    <property type="match status" value="1"/>
</dbReference>
<feature type="domain" description="tRNA-specific 2-thiouridylase MnmA-like C-terminal" evidence="10">
    <location>
        <begin position="283"/>
        <end position="340"/>
    </location>
</feature>
<name>A0A410JXB3_9BACT</name>